<accession>A0A0L0IUA3</accession>
<dbReference type="Proteomes" id="UP000064921">
    <property type="component" value="Chromosome"/>
</dbReference>
<dbReference type="GO" id="GO:0003677">
    <property type="term" value="F:DNA binding"/>
    <property type="evidence" value="ECO:0007669"/>
    <property type="project" value="InterPro"/>
</dbReference>
<organism evidence="1 2">
    <name type="scientific">Pannonibacter phragmitetus</name>
    <dbReference type="NCBI Taxonomy" id="121719"/>
    <lineage>
        <taxon>Bacteria</taxon>
        <taxon>Pseudomonadati</taxon>
        <taxon>Pseudomonadota</taxon>
        <taxon>Alphaproteobacteria</taxon>
        <taxon>Hyphomicrobiales</taxon>
        <taxon>Stappiaceae</taxon>
        <taxon>Pannonibacter</taxon>
    </lineage>
</organism>
<dbReference type="NCBIfam" id="TIGR01764">
    <property type="entry name" value="excise"/>
    <property type="match status" value="1"/>
</dbReference>
<keyword evidence="2" id="KW-1185">Reference proteome</keyword>
<evidence type="ECO:0000313" key="2">
    <source>
        <dbReference type="Proteomes" id="UP000064921"/>
    </source>
</evidence>
<dbReference type="STRING" id="121719.APZ00_21195"/>
<evidence type="ECO:0000313" key="1">
    <source>
        <dbReference type="EMBL" id="ALV30286.1"/>
    </source>
</evidence>
<reference evidence="1 2" key="1">
    <citation type="submission" date="2015-10" db="EMBL/GenBank/DDBJ databases">
        <title>The world's first case of liver abscess caused by Pannonibacter phragmitetus.</title>
        <authorList>
            <person name="Ming D."/>
            <person name="Wang M."/>
            <person name="Zhou Y."/>
            <person name="Jiang T."/>
            <person name="Hu S."/>
        </authorList>
    </citation>
    <scope>NUCLEOTIDE SEQUENCE [LARGE SCALE GENOMIC DNA]</scope>
    <source>
        <strain evidence="1 2">31801</strain>
    </source>
</reference>
<protein>
    <submittedName>
        <fullName evidence="1">Excisionase</fullName>
    </submittedName>
</protein>
<dbReference type="AlphaFoldDB" id="A0A0L0IUA3"/>
<dbReference type="PATRIC" id="fig|121719.5.peg.1634"/>
<dbReference type="KEGG" id="pphr:APZ00_21195"/>
<dbReference type="InterPro" id="IPR041657">
    <property type="entry name" value="HTH_17"/>
</dbReference>
<dbReference type="InterPro" id="IPR010093">
    <property type="entry name" value="SinI_DNA-bd"/>
</dbReference>
<dbReference type="EMBL" id="CP013068">
    <property type="protein sequence ID" value="ALV30286.1"/>
    <property type="molecule type" value="Genomic_DNA"/>
</dbReference>
<gene>
    <name evidence="1" type="ORF">APZ00_21195</name>
</gene>
<proteinExistence type="predicted"/>
<name>A0A0L0IUA3_9HYPH</name>
<dbReference type="RefSeq" id="WP_050474753.1">
    <property type="nucleotide sequence ID" value="NZ_CP013068.1"/>
</dbReference>
<sequence>MTFPVYSQRRPTRQEAAVARVSEQALACHARDGAPLKLRVTGHEETEVVELPAGAVTLLMEILKAMAAGQGVTVVPDDAELTTVQAAELLNVSRPFLIKLLEEGKIPHRKVGKHRRALMQDVIAYKRIMDRRREEILDQLVAEAQEQGMGYGAR</sequence>
<dbReference type="Pfam" id="PF12728">
    <property type="entry name" value="HTH_17"/>
    <property type="match status" value="1"/>
</dbReference>